<evidence type="ECO:0000313" key="3">
    <source>
        <dbReference type="Proteomes" id="UP001197875"/>
    </source>
</evidence>
<gene>
    <name evidence="2" type="ORF">LKD71_07755</name>
</gene>
<feature type="domain" description="Glycosyl transferase family 1" evidence="1">
    <location>
        <begin position="230"/>
        <end position="383"/>
    </location>
</feature>
<dbReference type="PANTHER" id="PTHR12526">
    <property type="entry name" value="GLYCOSYLTRANSFERASE"/>
    <property type="match status" value="1"/>
</dbReference>
<name>A0AAE3DS37_9FIRM</name>
<evidence type="ECO:0000259" key="1">
    <source>
        <dbReference type="Pfam" id="PF00534"/>
    </source>
</evidence>
<proteinExistence type="predicted"/>
<dbReference type="SUPFAM" id="SSF53756">
    <property type="entry name" value="UDP-Glycosyltransferase/glycogen phosphorylase"/>
    <property type="match status" value="1"/>
</dbReference>
<sequence length="398" mass="45810">MKKILFVINTLGGAGAERALLELLTRFTPEKYEVSLYILLGQGELIHQVPAYVRILNREYSDGSVLSRRGKVLLNKRLLKRIFIRKAIFRDSPYLVRNLGKMLKKGKIWPDKLLWRVMSDSGQPILKHFDLAVAYLEGGSTYFVHDYVDAEKKAAFIHVDYERAGYSRSLDKDCYREFDRIFTVSDEVKQSFLNVYPECIGRTYVFHNLINQEEIRRKAELPGGFEDSYDGKRILTVGRLTAQKAYEFSIDAMKLLKDHGVKARWYVLGEGELREKLQFKINKLGLKDDFILMGARENPFPYYKECDLYVHASRFEGKSIAIQEAQTLGCTLVVSDCSGNREQVEPGVDGMMCRLDAKEICDTVEALLKDEEKCRKLGKKAAEKSFLEDKDVLKPFDF</sequence>
<dbReference type="RefSeq" id="WP_227614981.1">
    <property type="nucleotide sequence ID" value="NZ_JAJEPR010000010.1"/>
</dbReference>
<comment type="caution">
    <text evidence="2">The sequence shown here is derived from an EMBL/GenBank/DDBJ whole genome shotgun (WGS) entry which is preliminary data.</text>
</comment>
<dbReference type="GO" id="GO:0016757">
    <property type="term" value="F:glycosyltransferase activity"/>
    <property type="evidence" value="ECO:0007669"/>
    <property type="project" value="InterPro"/>
</dbReference>
<dbReference type="Proteomes" id="UP001197875">
    <property type="component" value="Unassembled WGS sequence"/>
</dbReference>
<dbReference type="Gene3D" id="3.40.50.2000">
    <property type="entry name" value="Glycogen Phosphorylase B"/>
    <property type="match status" value="2"/>
</dbReference>
<dbReference type="Pfam" id="PF00534">
    <property type="entry name" value="Glycos_transf_1"/>
    <property type="match status" value="1"/>
</dbReference>
<dbReference type="AlphaFoldDB" id="A0AAE3DS37"/>
<dbReference type="EMBL" id="JAJEPR010000010">
    <property type="protein sequence ID" value="MCC2189697.1"/>
    <property type="molecule type" value="Genomic_DNA"/>
</dbReference>
<evidence type="ECO:0000313" key="2">
    <source>
        <dbReference type="EMBL" id="MCC2189697.1"/>
    </source>
</evidence>
<dbReference type="CDD" id="cd03811">
    <property type="entry name" value="GT4_GT28_WabH-like"/>
    <property type="match status" value="1"/>
</dbReference>
<organism evidence="2 3">
    <name type="scientific">Fusicatenibacter faecihominis</name>
    <dbReference type="NCBI Taxonomy" id="2881276"/>
    <lineage>
        <taxon>Bacteria</taxon>
        <taxon>Bacillati</taxon>
        <taxon>Bacillota</taxon>
        <taxon>Clostridia</taxon>
        <taxon>Lachnospirales</taxon>
        <taxon>Lachnospiraceae</taxon>
        <taxon>Fusicatenibacter</taxon>
    </lineage>
</organism>
<reference evidence="2 3" key="1">
    <citation type="submission" date="2021-10" db="EMBL/GenBank/DDBJ databases">
        <title>Anaerobic single-cell dispensing facilitates the cultivation of human gut bacteria.</title>
        <authorList>
            <person name="Afrizal A."/>
        </authorList>
    </citation>
    <scope>NUCLEOTIDE SEQUENCE [LARGE SCALE GENOMIC DNA]</scope>
    <source>
        <strain evidence="2 3">CLA-AA-H277</strain>
    </source>
</reference>
<dbReference type="InterPro" id="IPR001296">
    <property type="entry name" value="Glyco_trans_1"/>
</dbReference>
<accession>A0AAE3DS37</accession>
<protein>
    <submittedName>
        <fullName evidence="2">Glycosyltransferase</fullName>
    </submittedName>
</protein>
<dbReference type="PANTHER" id="PTHR12526:SF630">
    <property type="entry name" value="GLYCOSYLTRANSFERASE"/>
    <property type="match status" value="1"/>
</dbReference>
<keyword evidence="3" id="KW-1185">Reference proteome</keyword>